<feature type="domain" description="RagB/SusD" evidence="6">
    <location>
        <begin position="339"/>
        <end position="414"/>
    </location>
</feature>
<proteinExistence type="inferred from homology"/>
<evidence type="ECO:0000256" key="4">
    <source>
        <dbReference type="ARBA" id="ARBA00023136"/>
    </source>
</evidence>
<accession>A0ABW9JHS3</accession>
<dbReference type="InterPro" id="IPR012944">
    <property type="entry name" value="SusD_RagB_dom"/>
</dbReference>
<keyword evidence="9" id="KW-1185">Reference proteome</keyword>
<reference evidence="8 9" key="1">
    <citation type="submission" date="2024-12" db="EMBL/GenBank/DDBJ databases">
        <authorList>
            <person name="Hu S."/>
        </authorList>
    </citation>
    <scope>NUCLEOTIDE SEQUENCE [LARGE SCALE GENOMIC DNA]</scope>
    <source>
        <strain evidence="8 9">P-25</strain>
    </source>
</reference>
<gene>
    <name evidence="8" type="ORF">E5L68_011170</name>
</gene>
<evidence type="ECO:0000256" key="5">
    <source>
        <dbReference type="ARBA" id="ARBA00023237"/>
    </source>
</evidence>
<dbReference type="Pfam" id="PF14322">
    <property type="entry name" value="SusD-like_3"/>
    <property type="match status" value="1"/>
</dbReference>
<dbReference type="Proteomes" id="UP001517367">
    <property type="component" value="Unassembled WGS sequence"/>
</dbReference>
<evidence type="ECO:0000256" key="3">
    <source>
        <dbReference type="ARBA" id="ARBA00022729"/>
    </source>
</evidence>
<dbReference type="RefSeq" id="WP_138730796.1">
    <property type="nucleotide sequence ID" value="NZ_SRMP02000016.1"/>
</dbReference>
<evidence type="ECO:0000256" key="1">
    <source>
        <dbReference type="ARBA" id="ARBA00004442"/>
    </source>
</evidence>
<dbReference type="PROSITE" id="PS51257">
    <property type="entry name" value="PROKAR_LIPOPROTEIN"/>
    <property type="match status" value="1"/>
</dbReference>
<keyword evidence="3" id="KW-0732">Signal</keyword>
<evidence type="ECO:0000256" key="2">
    <source>
        <dbReference type="ARBA" id="ARBA00006275"/>
    </source>
</evidence>
<keyword evidence="5" id="KW-0998">Cell outer membrane</keyword>
<dbReference type="SUPFAM" id="SSF48452">
    <property type="entry name" value="TPR-like"/>
    <property type="match status" value="1"/>
</dbReference>
<name>A0ABW9JHS3_9SPHI</name>
<evidence type="ECO:0000313" key="9">
    <source>
        <dbReference type="Proteomes" id="UP001517367"/>
    </source>
</evidence>
<sequence>MNKHKNLLTQLCLLLGLLASGCQKFLDVKSDKKLVVPQNLTDIQGLLDDAATMNLVRTPSYGEGSADDYFLAPSSIAALNHVAKAYIWQPLEYRYQNDWSVAYLAIYNANLALDLLQEIDRTTANASVWDNVMGSALFFRAYYELALIGQFGLAYDAQQSGTELGIVLRRSSDFNIPSKRSKVAECYHAILQDLNQALSLLPEHPQHVFRPSKAAVHALLARTNLYMRNYEAALSETEHALSIKSTLMDYNDDTDIFSLTAAVPFKPFNKEIIFYTEVYSGFGLHTPSRANITPELYSSYSINDLRRTAFFLANGTNQRFKGSYASHSSTLFSGLATDELYLTKAECLAQVNRFTEAMETLNIFLKKRWKNTVNYPTITATDQADALNKIRTERRKSLLMRGLRWMDLKRWNKEGANIILSRTMDGNTYALEPNSPRYALSLPADIIEQTGMPQN</sequence>
<dbReference type="EMBL" id="SRMP02000016">
    <property type="protein sequence ID" value="MFN0291954.1"/>
    <property type="molecule type" value="Genomic_DNA"/>
</dbReference>
<evidence type="ECO:0000259" key="7">
    <source>
        <dbReference type="Pfam" id="PF14322"/>
    </source>
</evidence>
<evidence type="ECO:0000259" key="6">
    <source>
        <dbReference type="Pfam" id="PF07980"/>
    </source>
</evidence>
<protein>
    <submittedName>
        <fullName evidence="8">RagB/SusD family nutrient uptake outer membrane protein</fullName>
    </submittedName>
</protein>
<comment type="subcellular location">
    <subcellularLocation>
        <location evidence="1">Cell outer membrane</location>
    </subcellularLocation>
</comment>
<evidence type="ECO:0000313" key="8">
    <source>
        <dbReference type="EMBL" id="MFN0291954.1"/>
    </source>
</evidence>
<dbReference type="InterPro" id="IPR033985">
    <property type="entry name" value="SusD-like_N"/>
</dbReference>
<feature type="domain" description="SusD-like N-terminal" evidence="7">
    <location>
        <begin position="24"/>
        <end position="224"/>
    </location>
</feature>
<dbReference type="Gene3D" id="1.25.40.390">
    <property type="match status" value="1"/>
</dbReference>
<comment type="caution">
    <text evidence="8">The sequence shown here is derived from an EMBL/GenBank/DDBJ whole genome shotgun (WGS) entry which is preliminary data.</text>
</comment>
<keyword evidence="4" id="KW-0472">Membrane</keyword>
<dbReference type="Pfam" id="PF07980">
    <property type="entry name" value="SusD_RagB"/>
    <property type="match status" value="1"/>
</dbReference>
<comment type="similarity">
    <text evidence="2">Belongs to the SusD family.</text>
</comment>
<organism evidence="8 9">
    <name type="scientific">Pedobacter helvus</name>
    <dbReference type="NCBI Taxonomy" id="2563444"/>
    <lineage>
        <taxon>Bacteria</taxon>
        <taxon>Pseudomonadati</taxon>
        <taxon>Bacteroidota</taxon>
        <taxon>Sphingobacteriia</taxon>
        <taxon>Sphingobacteriales</taxon>
        <taxon>Sphingobacteriaceae</taxon>
        <taxon>Pedobacter</taxon>
    </lineage>
</organism>
<dbReference type="InterPro" id="IPR011990">
    <property type="entry name" value="TPR-like_helical_dom_sf"/>
</dbReference>